<name>A0ABS3ICM1_9MICO</name>
<keyword evidence="2" id="KW-1185">Reference proteome</keyword>
<evidence type="ECO:0000313" key="2">
    <source>
        <dbReference type="Proteomes" id="UP000664617"/>
    </source>
</evidence>
<reference evidence="1 2" key="1">
    <citation type="submission" date="2021-03" db="EMBL/GenBank/DDBJ databases">
        <authorList>
            <person name="Xin L."/>
        </authorList>
    </citation>
    <scope>NUCLEOTIDE SEQUENCE [LARGE SCALE GENOMIC DNA]</scope>
    <source>
        <strain evidence="1 2">XHU 5031</strain>
    </source>
</reference>
<gene>
    <name evidence="1" type="ORF">J0911_15060</name>
</gene>
<comment type="caution">
    <text evidence="1">The sequence shown here is derived from an EMBL/GenBank/DDBJ whole genome shotgun (WGS) entry which is preliminary data.</text>
</comment>
<dbReference type="InterPro" id="IPR025335">
    <property type="entry name" value="DUF4241"/>
</dbReference>
<sequence length="229" mass="24198">MTTTTAPLHSRPFFALQGGRPEGCAYPQTFHELGVLHVPSGRLEASDPYVSLGAGCTVPVPPGSYPVFVTVADVSEAADGSHPRESYLSVVLHDDAPVAAVRLGVPEGERAPGEGVWYGVGVDAGTVAFADAQAAEALSRRADDVLEETHDRWMELQDDPRHHGSNRANVPLPGAAGGENLALAHSGWGDGFYPLVTTHDADGRLLGVHIDLLVASATHWKDERGDGER</sequence>
<organism evidence="1 2">
    <name type="scientific">Myceligenerans salitolerans</name>
    <dbReference type="NCBI Taxonomy" id="1230528"/>
    <lineage>
        <taxon>Bacteria</taxon>
        <taxon>Bacillati</taxon>
        <taxon>Actinomycetota</taxon>
        <taxon>Actinomycetes</taxon>
        <taxon>Micrococcales</taxon>
        <taxon>Promicromonosporaceae</taxon>
        <taxon>Myceligenerans</taxon>
    </lineage>
</organism>
<proteinExistence type="predicted"/>
<accession>A0ABS3ICM1</accession>
<evidence type="ECO:0000313" key="1">
    <source>
        <dbReference type="EMBL" id="MBO0610351.1"/>
    </source>
</evidence>
<dbReference type="Proteomes" id="UP000664617">
    <property type="component" value="Unassembled WGS sequence"/>
</dbReference>
<protein>
    <submittedName>
        <fullName evidence="1">DUF4241 domain-containing protein</fullName>
    </submittedName>
</protein>
<dbReference type="Pfam" id="PF14025">
    <property type="entry name" value="DUF4241"/>
    <property type="match status" value="1"/>
</dbReference>
<dbReference type="EMBL" id="JAFMPK010000047">
    <property type="protein sequence ID" value="MBO0610351.1"/>
    <property type="molecule type" value="Genomic_DNA"/>
</dbReference>
<reference evidence="2" key="2">
    <citation type="submission" date="2023-07" db="EMBL/GenBank/DDBJ databases">
        <title>Myceligenerans salitolerans sp. nov., a halotolerant actinomycete isolated from a salt lake in Xinjiang, China.</title>
        <authorList>
            <person name="Guan T."/>
        </authorList>
    </citation>
    <scope>NUCLEOTIDE SEQUENCE [LARGE SCALE GENOMIC DNA]</scope>
    <source>
        <strain evidence="2">XHU 5031</strain>
    </source>
</reference>